<dbReference type="PANTHER" id="PTHR42807">
    <property type="entry name" value="GLUTARYL-COA DEHYDROGENASE, MITOCHONDRIAL"/>
    <property type="match status" value="1"/>
</dbReference>
<dbReference type="Gene3D" id="2.40.110.10">
    <property type="entry name" value="Butyryl-CoA Dehydrogenase, subunit A, domain 2"/>
    <property type="match status" value="1"/>
</dbReference>
<dbReference type="SUPFAM" id="SSF56645">
    <property type="entry name" value="Acyl-CoA dehydrogenase NM domain-like"/>
    <property type="match status" value="1"/>
</dbReference>
<dbReference type="InterPro" id="IPR036250">
    <property type="entry name" value="AcylCo_DH-like_C"/>
</dbReference>
<dbReference type="Pfam" id="PF00441">
    <property type="entry name" value="Acyl-CoA_dh_1"/>
    <property type="match status" value="1"/>
</dbReference>
<comment type="cofactor">
    <cofactor evidence="1 7">
        <name>FAD</name>
        <dbReference type="ChEBI" id="CHEBI:57692"/>
    </cofactor>
</comment>
<feature type="domain" description="Acyl-CoA dehydrogenase/oxidase C-terminal" evidence="8">
    <location>
        <begin position="245"/>
        <end position="387"/>
    </location>
</feature>
<evidence type="ECO:0000313" key="11">
    <source>
        <dbReference type="EMBL" id="RKQ92181.1"/>
    </source>
</evidence>
<evidence type="ECO:0000259" key="9">
    <source>
        <dbReference type="Pfam" id="PF02770"/>
    </source>
</evidence>
<evidence type="ECO:0000256" key="3">
    <source>
        <dbReference type="ARBA" id="ARBA00022630"/>
    </source>
</evidence>
<protein>
    <submittedName>
        <fullName evidence="11">Glutaryl-CoA dehydrogenase</fullName>
    </submittedName>
</protein>
<dbReference type="GO" id="GO:0000062">
    <property type="term" value="F:fatty-acyl-CoA binding"/>
    <property type="evidence" value="ECO:0007669"/>
    <property type="project" value="TreeGrafter"/>
</dbReference>
<comment type="similarity">
    <text evidence="2 7">Belongs to the acyl-CoA dehydrogenase family.</text>
</comment>
<dbReference type="AlphaFoldDB" id="A0A660LHB4"/>
<dbReference type="GO" id="GO:0004361">
    <property type="term" value="F:glutaryl-CoA dehydrogenase activity"/>
    <property type="evidence" value="ECO:0007669"/>
    <property type="project" value="TreeGrafter"/>
</dbReference>
<dbReference type="InterPro" id="IPR052033">
    <property type="entry name" value="Glutaryl-CoA_DH_mitochondrial"/>
</dbReference>
<accession>A0A660LHB4</accession>
<dbReference type="GO" id="GO:0050660">
    <property type="term" value="F:flavin adenine dinucleotide binding"/>
    <property type="evidence" value="ECO:0007669"/>
    <property type="project" value="InterPro"/>
</dbReference>
<evidence type="ECO:0000256" key="2">
    <source>
        <dbReference type="ARBA" id="ARBA00009347"/>
    </source>
</evidence>
<keyword evidence="4 7" id="KW-0274">FAD</keyword>
<evidence type="ECO:0000313" key="12">
    <source>
        <dbReference type="Proteomes" id="UP000278962"/>
    </source>
</evidence>
<evidence type="ECO:0000256" key="6">
    <source>
        <dbReference type="ARBA" id="ARBA00023002"/>
    </source>
</evidence>
<dbReference type="InterPro" id="IPR009100">
    <property type="entry name" value="AcylCoA_DH/oxidase_NM_dom_sf"/>
</dbReference>
<feature type="domain" description="Acyl-CoA oxidase/dehydrogenase middle" evidence="9">
    <location>
        <begin position="137"/>
        <end position="228"/>
    </location>
</feature>
<dbReference type="SUPFAM" id="SSF47203">
    <property type="entry name" value="Acyl-CoA dehydrogenase C-terminal domain-like"/>
    <property type="match status" value="1"/>
</dbReference>
<evidence type="ECO:0000256" key="1">
    <source>
        <dbReference type="ARBA" id="ARBA00001974"/>
    </source>
</evidence>
<dbReference type="InterPro" id="IPR013786">
    <property type="entry name" value="AcylCoA_DH/ox_N"/>
</dbReference>
<dbReference type="Gene3D" id="1.10.540.10">
    <property type="entry name" value="Acyl-CoA dehydrogenase/oxidase, N-terminal domain"/>
    <property type="match status" value="1"/>
</dbReference>
<dbReference type="InterPro" id="IPR046373">
    <property type="entry name" value="Acyl-CoA_Oxase/DH_mid-dom_sf"/>
</dbReference>
<dbReference type="GO" id="GO:0046949">
    <property type="term" value="P:fatty-acyl-CoA biosynthetic process"/>
    <property type="evidence" value="ECO:0007669"/>
    <property type="project" value="TreeGrafter"/>
</dbReference>
<evidence type="ECO:0000256" key="5">
    <source>
        <dbReference type="ARBA" id="ARBA00022946"/>
    </source>
</evidence>
<organism evidence="11 12">
    <name type="scientific">Solirubrobacter pauli</name>
    <dbReference type="NCBI Taxonomy" id="166793"/>
    <lineage>
        <taxon>Bacteria</taxon>
        <taxon>Bacillati</taxon>
        <taxon>Actinomycetota</taxon>
        <taxon>Thermoleophilia</taxon>
        <taxon>Solirubrobacterales</taxon>
        <taxon>Solirubrobacteraceae</taxon>
        <taxon>Solirubrobacter</taxon>
    </lineage>
</organism>
<dbReference type="GO" id="GO:0033539">
    <property type="term" value="P:fatty acid beta-oxidation using acyl-CoA dehydrogenase"/>
    <property type="evidence" value="ECO:0007669"/>
    <property type="project" value="TreeGrafter"/>
</dbReference>
<dbReference type="OrthoDB" id="8876745at2"/>
<dbReference type="Proteomes" id="UP000278962">
    <property type="component" value="Unassembled WGS sequence"/>
</dbReference>
<evidence type="ECO:0000256" key="4">
    <source>
        <dbReference type="ARBA" id="ARBA00022827"/>
    </source>
</evidence>
<comment type="caution">
    <text evidence="11">The sequence shown here is derived from an EMBL/GenBank/DDBJ whole genome shotgun (WGS) entry which is preliminary data.</text>
</comment>
<gene>
    <name evidence="11" type="ORF">C8N24_2021</name>
</gene>
<dbReference type="RefSeq" id="WP_121249897.1">
    <property type="nucleotide sequence ID" value="NZ_RBIL01000001.1"/>
</dbReference>
<reference evidence="11 12" key="1">
    <citation type="submission" date="2018-10" db="EMBL/GenBank/DDBJ databases">
        <title>Genomic Encyclopedia of Archaeal and Bacterial Type Strains, Phase II (KMG-II): from individual species to whole genera.</title>
        <authorList>
            <person name="Goeker M."/>
        </authorList>
    </citation>
    <scope>NUCLEOTIDE SEQUENCE [LARGE SCALE GENOMIC DNA]</scope>
    <source>
        <strain evidence="11 12">DSM 14954</strain>
    </source>
</reference>
<dbReference type="EMBL" id="RBIL01000001">
    <property type="protein sequence ID" value="RKQ92181.1"/>
    <property type="molecule type" value="Genomic_DNA"/>
</dbReference>
<name>A0A660LHB4_9ACTN</name>
<dbReference type="Pfam" id="PF02771">
    <property type="entry name" value="Acyl-CoA_dh_N"/>
    <property type="match status" value="1"/>
</dbReference>
<dbReference type="PANTHER" id="PTHR42807:SF1">
    <property type="entry name" value="GLUTARYL-COA DEHYDROGENASE, MITOCHONDRIAL"/>
    <property type="match status" value="1"/>
</dbReference>
<evidence type="ECO:0000259" key="10">
    <source>
        <dbReference type="Pfam" id="PF02771"/>
    </source>
</evidence>
<dbReference type="InterPro" id="IPR009075">
    <property type="entry name" value="AcylCo_DH/oxidase_C"/>
</dbReference>
<dbReference type="InterPro" id="IPR006091">
    <property type="entry name" value="Acyl-CoA_Oxase/DH_mid-dom"/>
</dbReference>
<dbReference type="Gene3D" id="1.20.140.10">
    <property type="entry name" value="Butyryl-CoA Dehydrogenase, subunit A, domain 3"/>
    <property type="match status" value="1"/>
</dbReference>
<feature type="domain" description="Acyl-CoA dehydrogenase/oxidase N-terminal" evidence="10">
    <location>
        <begin position="23"/>
        <end position="133"/>
    </location>
</feature>
<sequence>MSTATLPTFDPLDPIALDAQLDDEERLIRSTVRQYVREKFLPVVAEHFEAGSLPDGIGRDLGQLGLLGMHLEGYGCAGASATAYGLTCLELEAGDSGLRSFCSVQGSLAMFAIHRWGSEEQKQRWLPGMAEGELIGCFGLTEPDAGSNPAAMRTRAKRTDTGWVLNGTKMWITNGSLADVAVVWARTEEGKVNGFLVERGTPGFSAPVMHGKLSLRASVTSELVLDNVEVPETNRLPEATSLRAPLSCLNEARFGIVFGAAGAARACYEAALDYAKTRVQFEKPIAGYQLTQAKLVDMAVKVSNSTLLALHLGRMKDAGTLRTEQVSYGKYHNVSTAIDVARTARTILGANGVTLEYPVLRHANNLESVLTYEGTHEMHTLILGQAITGLPAFT</sequence>
<dbReference type="InterPro" id="IPR037069">
    <property type="entry name" value="AcylCoA_DH/ox_N_sf"/>
</dbReference>
<proteinExistence type="inferred from homology"/>
<dbReference type="FunFam" id="1.10.540.10:FF:000026">
    <property type="entry name" value="Acyl-CoA dehydrogenase medium chain"/>
    <property type="match status" value="1"/>
</dbReference>
<keyword evidence="6 7" id="KW-0560">Oxidoreductase</keyword>
<dbReference type="Pfam" id="PF02770">
    <property type="entry name" value="Acyl-CoA_dh_M"/>
    <property type="match status" value="1"/>
</dbReference>
<keyword evidence="12" id="KW-1185">Reference proteome</keyword>
<evidence type="ECO:0000256" key="7">
    <source>
        <dbReference type="RuleBase" id="RU362125"/>
    </source>
</evidence>
<keyword evidence="3 7" id="KW-0285">Flavoprotein</keyword>
<keyword evidence="5" id="KW-0809">Transit peptide</keyword>
<evidence type="ECO:0000259" key="8">
    <source>
        <dbReference type="Pfam" id="PF00441"/>
    </source>
</evidence>